<keyword evidence="2" id="KW-0238">DNA-binding</keyword>
<dbReference type="SMART" id="SM00342">
    <property type="entry name" value="HTH_ARAC"/>
    <property type="match status" value="1"/>
</dbReference>
<name>A0A979G5K9_CHIPD</name>
<dbReference type="Pfam" id="PF02311">
    <property type="entry name" value="AraC_binding"/>
    <property type="match status" value="1"/>
</dbReference>
<dbReference type="PROSITE" id="PS01124">
    <property type="entry name" value="HTH_ARAC_FAMILY_2"/>
    <property type="match status" value="1"/>
</dbReference>
<evidence type="ECO:0000256" key="1">
    <source>
        <dbReference type="ARBA" id="ARBA00023015"/>
    </source>
</evidence>
<reference evidence="6" key="1">
    <citation type="submission" date="2009-08" db="EMBL/GenBank/DDBJ databases">
        <title>The complete genome of Chitinophaga pinensis DSM 2588.</title>
        <authorList>
            <consortium name="US DOE Joint Genome Institute (JGI-PGF)"/>
            <person name="Lucas S."/>
            <person name="Copeland A."/>
            <person name="Lapidus A."/>
            <person name="Glavina del Rio T."/>
            <person name="Dalin E."/>
            <person name="Tice H."/>
            <person name="Bruce D."/>
            <person name="Goodwin L."/>
            <person name="Pitluck S."/>
            <person name="Kyrpides N."/>
            <person name="Mavromatis K."/>
            <person name="Ivanova N."/>
            <person name="Mikhailova N."/>
            <person name="Sims D."/>
            <person name="Meinche L."/>
            <person name="Brettin T."/>
            <person name="Detter J.C."/>
            <person name="Han C."/>
            <person name="Larimer F."/>
            <person name="Land M."/>
            <person name="Hauser L."/>
            <person name="Markowitz V."/>
            <person name="Cheng J.-F."/>
            <person name="Hugenholtz P."/>
            <person name="Woyke T."/>
            <person name="Wu D."/>
            <person name="Spring S."/>
            <person name="Klenk H.-P."/>
            <person name="Eisen J.A."/>
        </authorList>
    </citation>
    <scope>NUCLEOTIDE SEQUENCE [LARGE SCALE GENOMIC DNA]</scope>
    <source>
        <strain evidence="6">ATCC 43595 / DSM 2588 / LMG 13176 / NBRC 15968 / NCIMB 11800 / UQM 2034</strain>
    </source>
</reference>
<proteinExistence type="predicted"/>
<dbReference type="OrthoDB" id="1096411at2"/>
<dbReference type="GO" id="GO:0043565">
    <property type="term" value="F:sequence-specific DNA binding"/>
    <property type="evidence" value="ECO:0007669"/>
    <property type="project" value="InterPro"/>
</dbReference>
<dbReference type="KEGG" id="cpi:Cpin_3797"/>
<dbReference type="SUPFAM" id="SSF51215">
    <property type="entry name" value="Regulatory protein AraC"/>
    <property type="match status" value="1"/>
</dbReference>
<reference evidence="5 6" key="2">
    <citation type="journal article" date="2010" name="Stand. Genomic Sci.">
        <title>Complete genome sequence of Chitinophaga pinensis type strain (UQM 2034).</title>
        <authorList>
            <person name="Glavina Del Rio T."/>
            <person name="Abt B."/>
            <person name="Spring S."/>
            <person name="Lapidus A."/>
            <person name="Nolan M."/>
            <person name="Tice H."/>
            <person name="Copeland A."/>
            <person name="Cheng J.F."/>
            <person name="Chen F."/>
            <person name="Bruce D."/>
            <person name="Goodwin L."/>
            <person name="Pitluck S."/>
            <person name="Ivanova N."/>
            <person name="Mavromatis K."/>
            <person name="Mikhailova N."/>
            <person name="Pati A."/>
            <person name="Chen A."/>
            <person name="Palaniappan K."/>
            <person name="Land M."/>
            <person name="Hauser L."/>
            <person name="Chang Y.J."/>
            <person name="Jeffries C.D."/>
            <person name="Chain P."/>
            <person name="Saunders E."/>
            <person name="Detter J.C."/>
            <person name="Brettin T."/>
            <person name="Rohde M."/>
            <person name="Goker M."/>
            <person name="Bristow J."/>
            <person name="Eisen J.A."/>
            <person name="Markowitz V."/>
            <person name="Hugenholtz P."/>
            <person name="Kyrpides N.C."/>
            <person name="Klenk H.P."/>
            <person name="Lucas S."/>
        </authorList>
    </citation>
    <scope>NUCLEOTIDE SEQUENCE [LARGE SCALE GENOMIC DNA]</scope>
    <source>
        <strain evidence="6">ATCC 43595 / DSM 2588 / LMG 13176 / NBRC 15968 / NCIMB 11800 / UQM 2034</strain>
    </source>
</reference>
<dbReference type="InterPro" id="IPR018060">
    <property type="entry name" value="HTH_AraC"/>
</dbReference>
<evidence type="ECO:0000256" key="3">
    <source>
        <dbReference type="ARBA" id="ARBA00023163"/>
    </source>
</evidence>
<evidence type="ECO:0000313" key="5">
    <source>
        <dbReference type="EMBL" id="ACU61259.1"/>
    </source>
</evidence>
<dbReference type="InterPro" id="IPR009057">
    <property type="entry name" value="Homeodomain-like_sf"/>
</dbReference>
<sequence length="293" mass="34151">MRKQQKIPVHRMEERFSGVYVAPLALEKSSTPGYEISQPHRHDFYYCVLLERGKMQLEVDFQQVQISDQSLFLSYPGQIHQINAARMERGWFLAFDPSMLDEQLKTILDQCLSEVILVPVSPEKSADLSSLIHQLYKIYDDQSQLFRQTITQSMVTALVYQIASAYLSIERFNLIRHSTRSIEITKRFKQLLRHHFKSMKKPSEYAAKMNITSSYLNDIVRSVTGFSVTYYIQHELMREAQRLLYHSDLAVKEIADTLGFEDAKYFNRLFSKIVGVSPGLFRKQSETSVHFTE</sequence>
<keyword evidence="1" id="KW-0805">Transcription regulation</keyword>
<dbReference type="RefSeq" id="WP_012791432.1">
    <property type="nucleotide sequence ID" value="NC_013132.1"/>
</dbReference>
<dbReference type="InterPro" id="IPR020449">
    <property type="entry name" value="Tscrpt_reg_AraC-type_HTH"/>
</dbReference>
<feature type="domain" description="HTH araC/xylS-type" evidence="4">
    <location>
        <begin position="186"/>
        <end position="284"/>
    </location>
</feature>
<evidence type="ECO:0000259" key="4">
    <source>
        <dbReference type="PROSITE" id="PS01124"/>
    </source>
</evidence>
<dbReference type="AlphaFoldDB" id="A0A979G5K9"/>
<dbReference type="Gene3D" id="1.10.10.60">
    <property type="entry name" value="Homeodomain-like"/>
    <property type="match status" value="1"/>
</dbReference>
<dbReference type="GO" id="GO:0003700">
    <property type="term" value="F:DNA-binding transcription factor activity"/>
    <property type="evidence" value="ECO:0007669"/>
    <property type="project" value="InterPro"/>
</dbReference>
<evidence type="ECO:0000313" key="6">
    <source>
        <dbReference type="Proteomes" id="UP000002215"/>
    </source>
</evidence>
<keyword evidence="3" id="KW-0804">Transcription</keyword>
<dbReference type="SUPFAM" id="SSF46689">
    <property type="entry name" value="Homeodomain-like"/>
    <property type="match status" value="1"/>
</dbReference>
<dbReference type="Proteomes" id="UP000002215">
    <property type="component" value="Chromosome"/>
</dbReference>
<dbReference type="InterPro" id="IPR003313">
    <property type="entry name" value="AraC-bd"/>
</dbReference>
<dbReference type="Pfam" id="PF12833">
    <property type="entry name" value="HTH_18"/>
    <property type="match status" value="1"/>
</dbReference>
<dbReference type="InterPro" id="IPR037923">
    <property type="entry name" value="HTH-like"/>
</dbReference>
<dbReference type="PANTHER" id="PTHR43280:SF32">
    <property type="entry name" value="TRANSCRIPTIONAL REGULATORY PROTEIN"/>
    <property type="match status" value="1"/>
</dbReference>
<dbReference type="EMBL" id="CP001699">
    <property type="protein sequence ID" value="ACU61259.1"/>
    <property type="molecule type" value="Genomic_DNA"/>
</dbReference>
<protein>
    <submittedName>
        <fullName evidence="5">Transcriptional regulator, AraC family</fullName>
    </submittedName>
</protein>
<gene>
    <name evidence="5" type="ordered locus">Cpin_3797</name>
</gene>
<dbReference type="PANTHER" id="PTHR43280">
    <property type="entry name" value="ARAC-FAMILY TRANSCRIPTIONAL REGULATOR"/>
    <property type="match status" value="1"/>
</dbReference>
<evidence type="ECO:0000256" key="2">
    <source>
        <dbReference type="ARBA" id="ARBA00023125"/>
    </source>
</evidence>
<dbReference type="PRINTS" id="PR00032">
    <property type="entry name" value="HTHARAC"/>
</dbReference>
<accession>A0A979G5K9</accession>
<organism evidence="5 6">
    <name type="scientific">Chitinophaga pinensis (strain ATCC 43595 / DSM 2588 / LMG 13176 / NBRC 15968 / NCIMB 11800 / UQM 2034)</name>
    <dbReference type="NCBI Taxonomy" id="485918"/>
    <lineage>
        <taxon>Bacteria</taxon>
        <taxon>Pseudomonadati</taxon>
        <taxon>Bacteroidota</taxon>
        <taxon>Chitinophagia</taxon>
        <taxon>Chitinophagales</taxon>
        <taxon>Chitinophagaceae</taxon>
        <taxon>Chitinophaga</taxon>
    </lineage>
</organism>